<dbReference type="InterPro" id="IPR025652">
    <property type="entry name" value="TesB_C"/>
</dbReference>
<dbReference type="InterPro" id="IPR029069">
    <property type="entry name" value="HotDog_dom_sf"/>
</dbReference>
<evidence type="ECO:0000259" key="4">
    <source>
        <dbReference type="Pfam" id="PF13622"/>
    </source>
</evidence>
<dbReference type="InterPro" id="IPR003703">
    <property type="entry name" value="Acyl_CoA_thio"/>
</dbReference>
<dbReference type="Pfam" id="PF02551">
    <property type="entry name" value="Acyl_CoA_thio"/>
    <property type="match status" value="1"/>
</dbReference>
<dbReference type="CDD" id="cd03445">
    <property type="entry name" value="Thioesterase_II_repeat2"/>
    <property type="match status" value="1"/>
</dbReference>
<dbReference type="PANTHER" id="PTHR11066:SF34">
    <property type="entry name" value="ACYL-COENZYME A THIOESTERASE 8"/>
    <property type="match status" value="1"/>
</dbReference>
<gene>
    <name evidence="5" type="ORF">GCM10025862_06850</name>
</gene>
<evidence type="ECO:0000313" key="5">
    <source>
        <dbReference type="EMBL" id="GMA18664.1"/>
    </source>
</evidence>
<comment type="similarity">
    <text evidence="1">Belongs to the C/M/P thioester hydrolase family.</text>
</comment>
<name>A0ABQ6HMD7_9MICO</name>
<evidence type="ECO:0000259" key="3">
    <source>
        <dbReference type="Pfam" id="PF02551"/>
    </source>
</evidence>
<dbReference type="RefSeq" id="WP_284283717.1">
    <property type="nucleotide sequence ID" value="NZ_BSUJ01000001.1"/>
</dbReference>
<evidence type="ECO:0000313" key="6">
    <source>
        <dbReference type="Proteomes" id="UP001157109"/>
    </source>
</evidence>
<dbReference type="PANTHER" id="PTHR11066">
    <property type="entry name" value="ACYL-COA THIOESTERASE"/>
    <property type="match status" value="1"/>
</dbReference>
<keyword evidence="2" id="KW-0378">Hydrolase</keyword>
<dbReference type="Pfam" id="PF13622">
    <property type="entry name" value="4HBT_3"/>
    <property type="match status" value="1"/>
</dbReference>
<dbReference type="CDD" id="cd03444">
    <property type="entry name" value="Thioesterase_II_repeat1"/>
    <property type="match status" value="1"/>
</dbReference>
<feature type="domain" description="Acyl-CoA thioesterase 2 C-terminal" evidence="3">
    <location>
        <begin position="214"/>
        <end position="320"/>
    </location>
</feature>
<feature type="domain" description="Acyl-CoA thioesterase-like N-terminal HotDog" evidence="4">
    <location>
        <begin position="67"/>
        <end position="151"/>
    </location>
</feature>
<dbReference type="SUPFAM" id="SSF54637">
    <property type="entry name" value="Thioesterase/thiol ester dehydrase-isomerase"/>
    <property type="match status" value="2"/>
</dbReference>
<accession>A0ABQ6HMD7</accession>
<keyword evidence="6" id="KW-1185">Reference proteome</keyword>
<evidence type="ECO:0000256" key="2">
    <source>
        <dbReference type="ARBA" id="ARBA00022801"/>
    </source>
</evidence>
<organism evidence="5 6">
    <name type="scientific">Arsenicicoccus piscis</name>
    <dbReference type="NCBI Taxonomy" id="673954"/>
    <lineage>
        <taxon>Bacteria</taxon>
        <taxon>Bacillati</taxon>
        <taxon>Actinomycetota</taxon>
        <taxon>Actinomycetes</taxon>
        <taxon>Micrococcales</taxon>
        <taxon>Intrasporangiaceae</taxon>
        <taxon>Arsenicicoccus</taxon>
    </lineage>
</organism>
<sequence length="326" mass="35569">MPTPTPPPAPDHGATELPEDPFAQLIAVLSLERLGEATMSVTSGVDDTTSDAESRRDVFLGQSQRVPHGRVFGGQVLAQSIMAAGATVADEPGAAPRPIHSLHAYFVRPGDDKKPIRFSVQRVRDGGSFSVRRVHAIQDDDTIFVMYASFQEVADGLDHHEAMPEVPGPEDLPTVADQIGHLEHPVAQYAAYRRAIDMRHVEGGIWLNARPDQAPNQHVWMRAKGELPDDPLMHAAVLAYASDYALLEPVIRGHGLAWGDPRLRVASLDHVMWFHRPARADDWILYTQNSPSAQGGRGLGVGRMFSRDGTLLASVAQEGMVRLKDG</sequence>
<evidence type="ECO:0000256" key="1">
    <source>
        <dbReference type="ARBA" id="ARBA00006538"/>
    </source>
</evidence>
<dbReference type="Proteomes" id="UP001157109">
    <property type="component" value="Unassembled WGS sequence"/>
</dbReference>
<dbReference type="EMBL" id="BSUJ01000001">
    <property type="protein sequence ID" value="GMA18664.1"/>
    <property type="molecule type" value="Genomic_DNA"/>
</dbReference>
<reference evidence="6" key="1">
    <citation type="journal article" date="2019" name="Int. J. Syst. Evol. Microbiol.">
        <title>The Global Catalogue of Microorganisms (GCM) 10K type strain sequencing project: providing services to taxonomists for standard genome sequencing and annotation.</title>
        <authorList>
            <consortium name="The Broad Institute Genomics Platform"/>
            <consortium name="The Broad Institute Genome Sequencing Center for Infectious Disease"/>
            <person name="Wu L."/>
            <person name="Ma J."/>
        </authorList>
    </citation>
    <scope>NUCLEOTIDE SEQUENCE [LARGE SCALE GENOMIC DNA]</scope>
    <source>
        <strain evidence="6">NBRC 105830</strain>
    </source>
</reference>
<dbReference type="Gene3D" id="2.40.160.210">
    <property type="entry name" value="Acyl-CoA thioesterase, double hotdog domain"/>
    <property type="match status" value="1"/>
</dbReference>
<comment type="caution">
    <text evidence="5">The sequence shown here is derived from an EMBL/GenBank/DDBJ whole genome shotgun (WGS) entry which is preliminary data.</text>
</comment>
<proteinExistence type="inferred from homology"/>
<dbReference type="InterPro" id="IPR042171">
    <property type="entry name" value="Acyl-CoA_hotdog"/>
</dbReference>
<dbReference type="InterPro" id="IPR049449">
    <property type="entry name" value="TesB_ACOT8-like_N"/>
</dbReference>
<protein>
    <submittedName>
        <fullName evidence="5">Acyl-CoA thioesterase II</fullName>
    </submittedName>
</protein>